<evidence type="ECO:0000256" key="1">
    <source>
        <dbReference type="SAM" id="Phobius"/>
    </source>
</evidence>
<evidence type="ECO:0000313" key="2">
    <source>
        <dbReference type="EMBL" id="GHD08501.1"/>
    </source>
</evidence>
<name>A0A8J3GIN3_9HYPH</name>
<gene>
    <name evidence="2" type="ORF">GCM10016234_08090</name>
</gene>
<organism evidence="2 3">
    <name type="scientific">Tianweitania populi</name>
    <dbReference type="NCBI Taxonomy" id="1607949"/>
    <lineage>
        <taxon>Bacteria</taxon>
        <taxon>Pseudomonadati</taxon>
        <taxon>Pseudomonadota</taxon>
        <taxon>Alphaproteobacteria</taxon>
        <taxon>Hyphomicrobiales</taxon>
        <taxon>Phyllobacteriaceae</taxon>
        <taxon>Tianweitania</taxon>
    </lineage>
</organism>
<evidence type="ECO:0008006" key="4">
    <source>
        <dbReference type="Google" id="ProtNLM"/>
    </source>
</evidence>
<dbReference type="Proteomes" id="UP000630142">
    <property type="component" value="Unassembled WGS sequence"/>
</dbReference>
<keyword evidence="1" id="KW-0472">Membrane</keyword>
<dbReference type="AlphaFoldDB" id="A0A8J3GIN3"/>
<proteinExistence type="predicted"/>
<reference evidence="2" key="1">
    <citation type="journal article" date="2014" name="Int. J. Syst. Evol. Microbiol.">
        <title>Complete genome sequence of Corynebacterium casei LMG S-19264T (=DSM 44701T), isolated from a smear-ripened cheese.</title>
        <authorList>
            <consortium name="US DOE Joint Genome Institute (JGI-PGF)"/>
            <person name="Walter F."/>
            <person name="Albersmeier A."/>
            <person name="Kalinowski J."/>
            <person name="Ruckert C."/>
        </authorList>
    </citation>
    <scope>NUCLEOTIDE SEQUENCE</scope>
    <source>
        <strain evidence="2">KCTC 42249</strain>
    </source>
</reference>
<evidence type="ECO:0000313" key="3">
    <source>
        <dbReference type="Proteomes" id="UP000630142"/>
    </source>
</evidence>
<keyword evidence="1" id="KW-1133">Transmembrane helix</keyword>
<comment type="caution">
    <text evidence="2">The sequence shown here is derived from an EMBL/GenBank/DDBJ whole genome shotgun (WGS) entry which is preliminary data.</text>
</comment>
<keyword evidence="1" id="KW-0812">Transmembrane</keyword>
<dbReference type="RefSeq" id="WP_189501832.1">
    <property type="nucleotide sequence ID" value="NZ_BMZQ01000001.1"/>
</dbReference>
<dbReference type="EMBL" id="BMZQ01000001">
    <property type="protein sequence ID" value="GHD08501.1"/>
    <property type="molecule type" value="Genomic_DNA"/>
</dbReference>
<accession>A0A8J3GIN3</accession>
<protein>
    <recommendedName>
        <fullName evidence="4">DUF3971 domain-containing protein</fullName>
    </recommendedName>
</protein>
<reference evidence="2" key="2">
    <citation type="submission" date="2020-09" db="EMBL/GenBank/DDBJ databases">
        <authorList>
            <person name="Sun Q."/>
            <person name="Kim S."/>
        </authorList>
    </citation>
    <scope>NUCLEOTIDE SEQUENCE</scope>
    <source>
        <strain evidence="2">KCTC 42249</strain>
    </source>
</reference>
<sequence length="1136" mass="120226">MENEPREHQRIRFRRNEIADLGALPSAARPQVATSPQPKRRKRRHLHRLGVVFSLLIGLFLAAVFFLAAYGIPSIGMDRLREQAERSGSRFAGEPVSASLGRLGVSFDSSRFLSLSLADLKLGAVNPGGPQISAGEVRFGLAPLQLLQGRIQIGNATLADARIVAGALQQNGEQDWAAGLKNEQGLVDPDKVLAAIFEGLHRTFSGLDSGQTRRLALENVEIVLPGLEKTTTFVIRSATLQRVADALTINAELVVNGRTITLAGNAERPGGTQISSLTFELDSDPIFRDDPVIDDGNAKVDPSLGTIAMDIDGHEGINGEPSHLSATASMTGAAIDLGKNGIIAGAAELSMQLRTGSGELAIKRAAVQTGETTLSFSGGVGPQPVAADAPGAARAYRFELVSDGSRLAAEGLAEPPIAITSRIAGKYLPDPTQLVIDDLKLSTDDGQFAGQGEIIFDGRRAPGIRAILGTTSMPVASAKQLWPFIVAPNARGWVHKNVSEGRLIESEINLSLPPGRLGDGIPFKAEEANGRFVVEGTRIHVLDTLPTVQNAAGVITFGGNDVGISLSKGEALMAEDRRVTVSNGTMRIPGHQAGGPVGLMTLDLAGDAKAVGDLASREPINALRFIGMEPKDLSGEIWGTVNADIPLSREVDRARVHWSVDLAFDKLAMAKPFSGQTVTDAAGTASIDQRRAEIAANANLNGIPARLNLTEPVGTTTDVARKRSIQLTLDEAARRKHFPALDPLISGSMLLDVDATQGDRQEVTADLTGTEVRVPWVGWQKGAGVPAKLRFGLSAHDGVTDLQDFRLSGDSFSVAGDLRLNSGGLASAKLGTVRLNRGDDTSIDLERSGKTYTVRVRGKQFDARSLVKHYLAESAASASGTGEAMPVALDVAIDQANGFFNEAINNLKVTYDSGAGALRLSGVMGSGGAVAVQTDNAGGSNSLRVQATDAGGFLRFADVYEHMYGGRIELELAGRTGKPMVGSVDARDFRIVDEPKLRSLVSNPPPDGKSLNDALKREIDTSSVAFERGFTRIQKGPGSLMLREGVVRGPVIGASFQGTFYDPQGNMDMTGTFLPAYGVNRIFGEIPIIGQILGNGRDGALIGITFRLMGNAKKPDLQINPISAIAPGIFRSIFEF</sequence>
<feature type="transmembrane region" description="Helical" evidence="1">
    <location>
        <begin position="49"/>
        <end position="72"/>
    </location>
</feature>
<keyword evidence="3" id="KW-1185">Reference proteome</keyword>